<feature type="transmembrane region" description="Helical" evidence="1">
    <location>
        <begin position="20"/>
        <end position="41"/>
    </location>
</feature>
<dbReference type="Proteomes" id="UP000504618">
    <property type="component" value="Unplaced"/>
</dbReference>
<keyword evidence="1" id="KW-0812">Transmembrane</keyword>
<dbReference type="GeneID" id="112467872"/>
<keyword evidence="2" id="KW-1185">Reference proteome</keyword>
<organism evidence="2 3">
    <name type="scientific">Temnothorax curvispinosus</name>
    <dbReference type="NCBI Taxonomy" id="300111"/>
    <lineage>
        <taxon>Eukaryota</taxon>
        <taxon>Metazoa</taxon>
        <taxon>Ecdysozoa</taxon>
        <taxon>Arthropoda</taxon>
        <taxon>Hexapoda</taxon>
        <taxon>Insecta</taxon>
        <taxon>Pterygota</taxon>
        <taxon>Neoptera</taxon>
        <taxon>Endopterygota</taxon>
        <taxon>Hymenoptera</taxon>
        <taxon>Apocrita</taxon>
        <taxon>Aculeata</taxon>
        <taxon>Formicoidea</taxon>
        <taxon>Formicidae</taxon>
        <taxon>Myrmicinae</taxon>
        <taxon>Temnothorax</taxon>
    </lineage>
</organism>
<sequence length="200" mass="23014">MQIHIRSQDLIEGPREKFCATMLSRVIFLICCILMGDIVIASKPLSILVVEPSHHVWTEHLVKGLLRKGHHVHAVSILEIKVKGKLAQNLTYAVFDDLMDTYDESNKYDPLEWQKYSVFYTAYFVYQCGINACDTMIKIKTARDLLKVIKTVEFDVIVQGVTAIQCFYGLWEVKRSTLVNFNCLDYFEIAYDLAKLPLKS</sequence>
<reference evidence="3" key="1">
    <citation type="submission" date="2025-08" db="UniProtKB">
        <authorList>
            <consortium name="RefSeq"/>
        </authorList>
    </citation>
    <scope>IDENTIFICATION</scope>
    <source>
        <tissue evidence="3">Whole body</tissue>
    </source>
</reference>
<keyword evidence="1" id="KW-1133">Transmembrane helix</keyword>
<keyword evidence="1" id="KW-0472">Membrane</keyword>
<feature type="non-terminal residue" evidence="3">
    <location>
        <position position="200"/>
    </location>
</feature>
<dbReference type="AlphaFoldDB" id="A0A6J1RIC0"/>
<evidence type="ECO:0000313" key="2">
    <source>
        <dbReference type="Proteomes" id="UP000504618"/>
    </source>
</evidence>
<name>A0A6J1RIC0_9HYME</name>
<proteinExistence type="predicted"/>
<accession>A0A6J1RIC0</accession>
<gene>
    <name evidence="3" type="primary">LOC112467872</name>
</gene>
<evidence type="ECO:0000256" key="1">
    <source>
        <dbReference type="SAM" id="Phobius"/>
    </source>
</evidence>
<protein>
    <submittedName>
        <fullName evidence="3">Uncharacterized protein LOC112467872</fullName>
    </submittedName>
</protein>
<evidence type="ECO:0000313" key="3">
    <source>
        <dbReference type="RefSeq" id="XP_024892530.1"/>
    </source>
</evidence>
<dbReference type="RefSeq" id="XP_024892530.1">
    <property type="nucleotide sequence ID" value="XM_025036762.1"/>
</dbReference>
<dbReference type="OrthoDB" id="5835829at2759"/>